<dbReference type="EMBL" id="QHGZ01000154">
    <property type="protein sequence ID" value="RDY81527.1"/>
    <property type="molecule type" value="Genomic_DNA"/>
</dbReference>
<organism evidence="2 5">
    <name type="scientific">Streptococcus agalactiae</name>
    <dbReference type="NCBI Taxonomy" id="1311"/>
    <lineage>
        <taxon>Bacteria</taxon>
        <taxon>Bacillati</taxon>
        <taxon>Bacillota</taxon>
        <taxon>Bacilli</taxon>
        <taxon>Lactobacillales</taxon>
        <taxon>Streptococcaceae</taxon>
        <taxon>Streptococcus</taxon>
    </lineage>
</organism>
<evidence type="ECO:0000313" key="5">
    <source>
        <dbReference type="Proteomes" id="UP000093122"/>
    </source>
</evidence>
<evidence type="ECO:0000313" key="3">
    <source>
        <dbReference type="EMBL" id="RDY81527.1"/>
    </source>
</evidence>
<dbReference type="EMBL" id="LCVB01000032">
    <property type="protein sequence ID" value="KLJ28242.1"/>
    <property type="molecule type" value="Genomic_DNA"/>
</dbReference>
<comment type="caution">
    <text evidence="2">The sequence shown here is derived from an EMBL/GenBank/DDBJ whole genome shotgun (WGS) entry which is preliminary data.</text>
</comment>
<proteinExistence type="predicted"/>
<evidence type="ECO:0008006" key="7">
    <source>
        <dbReference type="Google" id="ProtNLM"/>
    </source>
</evidence>
<evidence type="ECO:0000313" key="2">
    <source>
        <dbReference type="EMBL" id="OCM71143.1"/>
    </source>
</evidence>
<dbReference type="RefSeq" id="WP_000880721.1">
    <property type="nucleotide sequence ID" value="NZ_AP018935.1"/>
</dbReference>
<sequence>MLANNKKRKRKFTLFLLMIIYRTFIKSYNKLVKYRKYCIFLENMVYIVNKMMAKLIEFSYRKIFQKNNFTLKSFDYQINIAFIKILYKYKM</sequence>
<dbReference type="Proteomes" id="UP000093122">
    <property type="component" value="Unassembled WGS sequence"/>
</dbReference>
<dbReference type="Proteomes" id="UP000035174">
    <property type="component" value="Unassembled WGS sequence"/>
</dbReference>
<protein>
    <recommendedName>
        <fullName evidence="7">Transposase</fullName>
    </recommendedName>
</protein>
<dbReference type="Proteomes" id="UP000256718">
    <property type="component" value="Unassembled WGS sequence"/>
</dbReference>
<accession>A0A0E1EH41</accession>
<dbReference type="AlphaFoldDB" id="A0A0E1EH41"/>
<evidence type="ECO:0000313" key="6">
    <source>
        <dbReference type="Proteomes" id="UP000256718"/>
    </source>
</evidence>
<reference evidence="1 4" key="1">
    <citation type="journal article" date="2015" name="PLoS ONE">
        <title>Genomic analysis reveals the molecular basis for capsule loss in the group B streptococcus population.</title>
        <authorList>
            <consortium name="DEVANI Consortium"/>
            <person name="Rosini R."/>
            <person name="Campisi E."/>
            <person name="De Chiara M."/>
            <person name="Tettelin H."/>
            <person name="Rinaudo D."/>
            <person name="Toniolo C."/>
            <person name="Metruccio M."/>
            <person name="Guidotti S."/>
            <person name="Sorensen U.B."/>
            <person name="Kilian M."/>
            <person name="Ramirez M."/>
            <person name="Janulczyk R."/>
            <person name="Donati C."/>
            <person name="Grandi G."/>
            <person name="Margarit I."/>
        </authorList>
    </citation>
    <scope>NUCLEOTIDE SEQUENCE [LARGE SCALE GENOMIC DNA]</scope>
    <source>
        <strain evidence="1 4">ES-PW-063</strain>
    </source>
</reference>
<dbReference type="KEGG" id="sage:EN72_04895"/>
<name>A0A0E1EH41_STRAG</name>
<dbReference type="EMBL" id="MAWT01000033">
    <property type="protein sequence ID" value="OCM71143.1"/>
    <property type="molecule type" value="Genomic_DNA"/>
</dbReference>
<gene>
    <name evidence="2" type="ORF">AX245_04825</name>
    <name evidence="3" type="ORF">C4618_06565</name>
    <name evidence="1" type="ORF">WA45_08170</name>
</gene>
<reference evidence="3 6" key="3">
    <citation type="journal article" date="2018" name="Emerg. Microbes Infect.">
        <title>Phenotypic and molecular analysis of nontypeable Group B streptococci: identification of cps2a and hybrid cps2a/cps5 Group B streptococcal capsule gene clusters.</title>
        <authorList>
            <person name="Alhhazmi A."/>
            <person name="Tyrrell G.J."/>
        </authorList>
    </citation>
    <scope>NUCLEOTIDE SEQUENCE [LARGE SCALE GENOMIC DNA]</scope>
    <source>
        <strain evidence="3 6">PLGBS17</strain>
    </source>
</reference>
<evidence type="ECO:0000313" key="4">
    <source>
        <dbReference type="Proteomes" id="UP000035174"/>
    </source>
</evidence>
<evidence type="ECO:0000313" key="1">
    <source>
        <dbReference type="EMBL" id="KLJ28242.1"/>
    </source>
</evidence>
<reference evidence="2 5" key="2">
    <citation type="journal article" date="2016" name="Sci. Rep.">
        <title>Serotype IV Streptococcus agalactiae ST-452 has arisen from large genomic recombination events between CC23 and the hypervirulent CC17 lineages.</title>
        <authorList>
            <person name="Campisi E."/>
            <person name="Rinaudo C.D."/>
            <person name="Donati C."/>
            <person name="Barucco M."/>
            <person name="Torricelli G."/>
            <person name="Edwards M.S."/>
            <person name="Baker C.J."/>
            <person name="Margarit I."/>
            <person name="Rosini R."/>
        </authorList>
    </citation>
    <scope>NUCLEOTIDE SEQUENCE [LARGE SCALE GENOMIC DNA]</scope>
    <source>
        <strain evidence="2 5">CZ-PW-140</strain>
    </source>
</reference>